<protein>
    <submittedName>
        <fullName evidence="2">Uncharacterized protein</fullName>
    </submittedName>
</protein>
<organism evidence="2">
    <name type="scientific">Fagus sylvatica</name>
    <name type="common">Beechnut</name>
    <dbReference type="NCBI Taxonomy" id="28930"/>
    <lineage>
        <taxon>Eukaryota</taxon>
        <taxon>Viridiplantae</taxon>
        <taxon>Streptophyta</taxon>
        <taxon>Embryophyta</taxon>
        <taxon>Tracheophyta</taxon>
        <taxon>Spermatophyta</taxon>
        <taxon>Magnoliopsida</taxon>
        <taxon>eudicotyledons</taxon>
        <taxon>Gunneridae</taxon>
        <taxon>Pentapetalae</taxon>
        <taxon>rosids</taxon>
        <taxon>fabids</taxon>
        <taxon>Fagales</taxon>
        <taxon>Fagaceae</taxon>
        <taxon>Fagus</taxon>
    </lineage>
</organism>
<dbReference type="EMBL" id="OIVN01004724">
    <property type="protein sequence ID" value="SPD18946.1"/>
    <property type="molecule type" value="Genomic_DNA"/>
</dbReference>
<sequence>MSSSGGDGGRRRSSRLEKGKAVMYALSPDTDNKYESMEGPVERASRQVAEELQRHYDVGGEDMSSALATPKRRRASARINSTPEDDPEHVLLGRRCPPEDDIRLKEVVGSIFLETLLLRDLAQHPSTVIHRCEKPTSQSLRRGSWFKFHRYLAGGCRHRRKNSLLLTS</sequence>
<evidence type="ECO:0000256" key="1">
    <source>
        <dbReference type="SAM" id="MobiDB-lite"/>
    </source>
</evidence>
<gene>
    <name evidence="2" type="ORF">FSB_LOCUS46828</name>
</gene>
<feature type="region of interest" description="Disordered" evidence="1">
    <location>
        <begin position="1"/>
        <end position="20"/>
    </location>
</feature>
<dbReference type="AlphaFoldDB" id="A0A2N9HYG7"/>
<feature type="region of interest" description="Disordered" evidence="1">
    <location>
        <begin position="56"/>
        <end position="90"/>
    </location>
</feature>
<evidence type="ECO:0000313" key="2">
    <source>
        <dbReference type="EMBL" id="SPD18946.1"/>
    </source>
</evidence>
<feature type="compositionally biased region" description="Basic and acidic residues" evidence="1">
    <location>
        <begin position="8"/>
        <end position="20"/>
    </location>
</feature>
<proteinExistence type="predicted"/>
<reference evidence="2" key="1">
    <citation type="submission" date="2018-02" db="EMBL/GenBank/DDBJ databases">
        <authorList>
            <person name="Cohen D.B."/>
            <person name="Kent A.D."/>
        </authorList>
    </citation>
    <scope>NUCLEOTIDE SEQUENCE</scope>
</reference>
<accession>A0A2N9HYG7</accession>
<name>A0A2N9HYG7_FAGSY</name>